<dbReference type="GO" id="GO:0036297">
    <property type="term" value="P:interstrand cross-link repair"/>
    <property type="evidence" value="ECO:0007669"/>
    <property type="project" value="TreeGrafter"/>
</dbReference>
<keyword evidence="6" id="KW-0378">Hydrolase</keyword>
<dbReference type="Gene3D" id="3.40.50.300">
    <property type="entry name" value="P-loop containing nucleotide triphosphate hydrolases"/>
    <property type="match status" value="2"/>
</dbReference>
<dbReference type="SMART" id="SM00487">
    <property type="entry name" value="DEXDc"/>
    <property type="match status" value="1"/>
</dbReference>
<dbReference type="InterPro" id="IPR011545">
    <property type="entry name" value="DEAD/DEAH_box_helicase_dom"/>
</dbReference>
<dbReference type="InterPro" id="IPR027417">
    <property type="entry name" value="P-loop_NTPase"/>
</dbReference>
<evidence type="ECO:0000313" key="7">
    <source>
        <dbReference type="Proteomes" id="UP001238179"/>
    </source>
</evidence>
<dbReference type="Proteomes" id="UP001238179">
    <property type="component" value="Chromosome"/>
</dbReference>
<dbReference type="Pfam" id="PF09369">
    <property type="entry name" value="MZB"/>
    <property type="match status" value="1"/>
</dbReference>
<dbReference type="RefSeq" id="WP_316411775.1">
    <property type="nucleotide sequence ID" value="NZ_AP027080.1"/>
</dbReference>
<evidence type="ECO:0000313" key="6">
    <source>
        <dbReference type="EMBL" id="BDU73133.1"/>
    </source>
</evidence>
<evidence type="ECO:0000256" key="2">
    <source>
        <dbReference type="ARBA" id="ARBA00022840"/>
    </source>
</evidence>
<dbReference type="PANTHER" id="PTHR47957">
    <property type="entry name" value="ATP-DEPENDENT HELICASE HRQ1"/>
    <property type="match status" value="1"/>
</dbReference>
<keyword evidence="1" id="KW-0547">Nucleotide-binding</keyword>
<dbReference type="GO" id="GO:0043138">
    <property type="term" value="F:3'-5' DNA helicase activity"/>
    <property type="evidence" value="ECO:0007669"/>
    <property type="project" value="TreeGrafter"/>
</dbReference>
<evidence type="ECO:0000256" key="1">
    <source>
        <dbReference type="ARBA" id="ARBA00022741"/>
    </source>
</evidence>
<dbReference type="InterPro" id="IPR001650">
    <property type="entry name" value="Helicase_C-like"/>
</dbReference>
<gene>
    <name evidence="6" type="ORF">METEAL_23070</name>
</gene>
<dbReference type="KEGG" id="msil:METEAL_23070"/>
<dbReference type="Pfam" id="PF00271">
    <property type="entry name" value="Helicase_C"/>
    <property type="match status" value="1"/>
</dbReference>
<keyword evidence="7" id="KW-1185">Reference proteome</keyword>
<dbReference type="InterPro" id="IPR014001">
    <property type="entry name" value="Helicase_ATP-bd"/>
</dbReference>
<dbReference type="GO" id="GO:0005524">
    <property type="term" value="F:ATP binding"/>
    <property type="evidence" value="ECO:0007669"/>
    <property type="project" value="UniProtKB-KW"/>
</dbReference>
<proteinExistence type="predicted"/>
<dbReference type="PANTHER" id="PTHR47957:SF3">
    <property type="entry name" value="ATP-DEPENDENT HELICASE HRQ1"/>
    <property type="match status" value="1"/>
</dbReference>
<dbReference type="Pfam" id="PF00270">
    <property type="entry name" value="DEAD"/>
    <property type="match status" value="1"/>
</dbReference>
<reference evidence="7" key="1">
    <citation type="journal article" date="2023" name="Int. J. Syst. Evol. Microbiol.">
        <title>Mesoterricola silvestris gen. nov., sp. nov., Mesoterricola sediminis sp. nov., Geothrix oryzae sp. nov., Geothrix edaphica sp. nov., Geothrix rubra sp. nov., and Geothrix limicola sp. nov., six novel members of Acidobacteriota isolated from soils.</title>
        <authorList>
            <person name="Itoh H."/>
            <person name="Sugisawa Y."/>
            <person name="Mise K."/>
            <person name="Xu Z."/>
            <person name="Kuniyasu M."/>
            <person name="Ushijima N."/>
            <person name="Kawano K."/>
            <person name="Kobayashi E."/>
            <person name="Shiratori Y."/>
            <person name="Masuda Y."/>
            <person name="Senoo K."/>
        </authorList>
    </citation>
    <scope>NUCLEOTIDE SEQUENCE [LARGE SCALE GENOMIC DNA]</scope>
    <source>
        <strain evidence="7">W79</strain>
    </source>
</reference>
<evidence type="ECO:0000259" key="5">
    <source>
        <dbReference type="PROSITE" id="PS51194"/>
    </source>
</evidence>
<dbReference type="InterPro" id="IPR018973">
    <property type="entry name" value="MZB"/>
</dbReference>
<evidence type="ECO:0000256" key="3">
    <source>
        <dbReference type="SAM" id="MobiDB-lite"/>
    </source>
</evidence>
<feature type="domain" description="Helicase ATP-binding" evidence="4">
    <location>
        <begin position="95"/>
        <end position="298"/>
    </location>
</feature>
<feature type="domain" description="Helicase C-terminal" evidence="5">
    <location>
        <begin position="927"/>
        <end position="1101"/>
    </location>
</feature>
<dbReference type="SMART" id="SM00490">
    <property type="entry name" value="HELICc"/>
    <property type="match status" value="1"/>
</dbReference>
<keyword evidence="6" id="KW-0347">Helicase</keyword>
<dbReference type="SUPFAM" id="SSF52540">
    <property type="entry name" value="P-loop containing nucleoside triphosphate hydrolases"/>
    <property type="match status" value="2"/>
</dbReference>
<dbReference type="EMBL" id="AP027080">
    <property type="protein sequence ID" value="BDU73133.1"/>
    <property type="molecule type" value="Genomic_DNA"/>
</dbReference>
<feature type="region of interest" description="Disordered" evidence="3">
    <location>
        <begin position="1460"/>
        <end position="1496"/>
    </location>
</feature>
<organism evidence="6 7">
    <name type="scientific">Mesoterricola silvestris</name>
    <dbReference type="NCBI Taxonomy" id="2927979"/>
    <lineage>
        <taxon>Bacteria</taxon>
        <taxon>Pseudomonadati</taxon>
        <taxon>Acidobacteriota</taxon>
        <taxon>Holophagae</taxon>
        <taxon>Holophagales</taxon>
        <taxon>Holophagaceae</taxon>
        <taxon>Mesoterricola</taxon>
    </lineage>
</organism>
<dbReference type="GO" id="GO:0006289">
    <property type="term" value="P:nucleotide-excision repair"/>
    <property type="evidence" value="ECO:0007669"/>
    <property type="project" value="TreeGrafter"/>
</dbReference>
<protein>
    <submittedName>
        <fullName evidence="6">DEAD/DEAH box helicase</fullName>
    </submittedName>
</protein>
<evidence type="ECO:0000259" key="4">
    <source>
        <dbReference type="PROSITE" id="PS51192"/>
    </source>
</evidence>
<accession>A0AA48KC50</accession>
<name>A0AA48KC50_9BACT</name>
<sequence length="1776" mass="197877">MPLNPITVVDQVLEEYRSYLSTEFQARDPQLRASLEAALNEAGFLAQEPFFQAHRAFRSGEKWRDLGLDAKLAQVMEERSGSPTAYLHQSESLIHLLGSEAGPLVVTTGTGSGKTECFLLPVIQNAIEDSARFNQSGLTAILVYPMNALANDQEERIRQYLEESGHTHVKVARYDRSTKDEERQKLRQHPPHILLTNYMMLEYLLVRPADRDALFANHRCRFVVLDEVHTYRGSLGANIALLFRRLLAHLRKARQDWAADDRSDRRRFPEVLPVATSATIKSVDETGRTAEEVQRLRDEAVREFLGKLTGIPEARFKVVGEQICDLLTPLEAQWPAAPAAELTLRLEDETGQRAILAQLAGRPADEPLAQLAREAGILWFLNSMLARRPMSVTQIVERVKAEVPERASTDPEVIRREVCAALLVGAALPDGMPGALRLRVHRFIRGGWQFTRCVDPACGRLYPMGEEQCTCGRAAAPLYLCRSCGADTLRFKTGPAGPESELLQPNADRQPDDEWMLYDRRRLEADEDEGLVGVEQQMRNRPVMQGSFDPATRAYSSDENLYPMRVALAPARNRCLVCGGTAGARNVITPVSLGTSAAVRVISEGLLEGLAVQNQDRPGHDGKERLLIFSDSRQDAAHQARFITYSGRYDRMRRRIVQVLKQRPNQQATLEEMLTQLMALGVQRGDNPNCDGYTNANYLPANVQAKVRAWEEAPLLDDLAISTGYRASLFNLGLVGVRYDRLESYVHEQGEELARSLGISTHQLLFLCRCLLEEMRKRSALSRPMICYHPQNPSCPEEFKGAADWERRIKSPAGFACEANGAPIGWLESNAVEDGITLSNIWRRPRAGGRGPSLERQYRHLLNRMGGVEPSADGLLSVLSFLAAPNGPRPLRANPLHGFRRTQSLLQVNADAVILEVVAPEDRYRCSICNVRMPWVVDGSPCPKCQGALQPWSEAEVNSNRYVQRILNPDILPLVAGEHTAQVTGDDRIELEDRFKAPPPSVPVAEGDTLRSTINVLACSPTLEMGIDVGGLDAVVMRNIPPRPDNYAQRGGRAGRRTRVGIVLGYARSTPHDGYFFDKPAEMIAGEVPAPGVGLGNRDVVLRHLHAMAFGSADPGLSGRMGDYINLQGQIDQAKVDALIASLRAQFPHAISLALDAWGEDVLVGAELATRESLEQVLEALPAKVQDLFDRTSLQIRTLQEDVSRWNELGGHAYRAVHARDLQERLLGIPSRRNGQEADDRSSGHPMRRFAEFGILPGYEFPTEPCTLRLLGDDHEEDPLSVARRFGIAQFQPDALVHARGHRWKVVGLDLSSPWNPKSQDPDWVYVRCRRCGLRFDHQTPACPRCGDDDPVDGGRGGYPGHAFGGFLAIRQDTPVLEEEDRFSIASLVTCHPQRDGRVMSRYRLVSGWIAELRFSETVRWVNEWKPPSASDRATGKPLLHEAARGFYLCPSCGRNLTVPDAQNNNGARRRPRRGEDRDPFEHARGCQLAGQPPMPRAITTAVPATTLRITVLLPRQFEEPEYKRWGLSLGYALRTGLRQLYLLDGPEIEFELEPMWDERDEGGVRRLGALTFIDPAVGGSGFLDRCADDLHLIAGRAIEHLDHPRCETACYRCLKSYANQRHHMHLSWPHIMPDLEALASEAPTRLSPELGDANDPRPWLEAYDSGVGSPLELKFLRLFQQHGLDVEKQVPVAPDSVGAPISSADFRVKDSKILIYVDGAAFHTGNRLRRDRAIRERLQKGAIGWIIVELRAVDLGRGEALVEDLLGMVKNDSGR</sequence>
<feature type="compositionally biased region" description="Basic and acidic residues" evidence="3">
    <location>
        <begin position="1474"/>
        <end position="1485"/>
    </location>
</feature>
<dbReference type="GO" id="GO:0003676">
    <property type="term" value="F:nucleic acid binding"/>
    <property type="evidence" value="ECO:0007669"/>
    <property type="project" value="InterPro"/>
</dbReference>
<keyword evidence="2" id="KW-0067">ATP-binding</keyword>
<dbReference type="PROSITE" id="PS51194">
    <property type="entry name" value="HELICASE_CTER"/>
    <property type="match status" value="1"/>
</dbReference>
<dbReference type="PROSITE" id="PS51192">
    <property type="entry name" value="HELICASE_ATP_BIND_1"/>
    <property type="match status" value="1"/>
</dbReference>